<accession>A0AAD8E045</accession>
<evidence type="ECO:0000313" key="2">
    <source>
        <dbReference type="EMBL" id="KAJ8735250.1"/>
    </source>
</evidence>
<dbReference type="EMBL" id="JARGEI010000002">
    <property type="protein sequence ID" value="KAJ8735250.1"/>
    <property type="molecule type" value="Genomic_DNA"/>
</dbReference>
<name>A0AAD8E045_MYTSE</name>
<dbReference type="AlphaFoldDB" id="A0AAD8E045"/>
<sequence length="101" mass="11061">MRRSSSATPPSCGTTPTSLNLPRYGLLLSSNNTDTGVSCALYASLIKCNAAELRDNAYFTKPAEVWTIALQQQHGHGRQLRAVCVAHQVQRRRAAGQRLLH</sequence>
<protein>
    <submittedName>
        <fullName evidence="2">Uncharacterized protein</fullName>
    </submittedName>
</protein>
<gene>
    <name evidence="1" type="ORF">PYW07_006869</name>
    <name evidence="2" type="ORF">PYW07_006870</name>
</gene>
<evidence type="ECO:0000313" key="1">
    <source>
        <dbReference type="EMBL" id="KAJ8735249.1"/>
    </source>
</evidence>
<proteinExistence type="predicted"/>
<organism evidence="2 3">
    <name type="scientific">Mythimna separata</name>
    <name type="common">Oriental armyworm</name>
    <name type="synonym">Pseudaletia separata</name>
    <dbReference type="NCBI Taxonomy" id="271217"/>
    <lineage>
        <taxon>Eukaryota</taxon>
        <taxon>Metazoa</taxon>
        <taxon>Ecdysozoa</taxon>
        <taxon>Arthropoda</taxon>
        <taxon>Hexapoda</taxon>
        <taxon>Insecta</taxon>
        <taxon>Pterygota</taxon>
        <taxon>Neoptera</taxon>
        <taxon>Endopterygota</taxon>
        <taxon>Lepidoptera</taxon>
        <taxon>Glossata</taxon>
        <taxon>Ditrysia</taxon>
        <taxon>Noctuoidea</taxon>
        <taxon>Noctuidae</taxon>
        <taxon>Noctuinae</taxon>
        <taxon>Hadenini</taxon>
        <taxon>Mythimna</taxon>
    </lineage>
</organism>
<evidence type="ECO:0000313" key="3">
    <source>
        <dbReference type="Proteomes" id="UP001231518"/>
    </source>
</evidence>
<reference evidence="2" key="1">
    <citation type="submission" date="2023-03" db="EMBL/GenBank/DDBJ databases">
        <title>Chromosome-level genomes of two armyworms, Mythimna separata and Mythimna loreyi, provide insights into the biosynthesis and reception of sex pheromones.</title>
        <authorList>
            <person name="Zhao H."/>
        </authorList>
    </citation>
    <scope>NUCLEOTIDE SEQUENCE</scope>
    <source>
        <strain evidence="2">BeijingLab</strain>
        <tissue evidence="2">Pupa</tissue>
    </source>
</reference>
<dbReference type="Proteomes" id="UP001231518">
    <property type="component" value="Chromosome 2"/>
</dbReference>
<comment type="caution">
    <text evidence="2">The sequence shown here is derived from an EMBL/GenBank/DDBJ whole genome shotgun (WGS) entry which is preliminary data.</text>
</comment>
<keyword evidence="3" id="KW-1185">Reference proteome</keyword>
<dbReference type="EMBL" id="JARGEI010000002">
    <property type="protein sequence ID" value="KAJ8735249.1"/>
    <property type="molecule type" value="Genomic_DNA"/>
</dbReference>